<dbReference type="AlphaFoldDB" id="A0A222YCT7"/>
<dbReference type="PANTHER" id="PTHR35524">
    <property type="entry name" value="ALPHA-ACETOLACTATE DECARBOXYLASE"/>
    <property type="match status" value="1"/>
</dbReference>
<evidence type="ECO:0000313" key="11">
    <source>
        <dbReference type="Proteomes" id="UP000469952"/>
    </source>
</evidence>
<comment type="catalytic activity">
    <reaction evidence="1 9">
        <text>(2S)-2-acetolactate + H(+) = (R)-acetoin + CO2</text>
        <dbReference type="Rhea" id="RHEA:21580"/>
        <dbReference type="ChEBI" id="CHEBI:15378"/>
        <dbReference type="ChEBI" id="CHEBI:15686"/>
        <dbReference type="ChEBI" id="CHEBI:16526"/>
        <dbReference type="ChEBI" id="CHEBI:58476"/>
        <dbReference type="EC" id="4.1.1.5"/>
    </reaction>
</comment>
<dbReference type="NCBIfam" id="TIGR01252">
    <property type="entry name" value="acetolac_decarb"/>
    <property type="match status" value="1"/>
</dbReference>
<comment type="caution">
    <text evidence="10">The sequence shown here is derived from an EMBL/GenBank/DDBJ whole genome shotgun (WGS) entry which is preliminary data.</text>
</comment>
<evidence type="ECO:0000256" key="8">
    <source>
        <dbReference type="ARBA" id="ARBA00023239"/>
    </source>
</evidence>
<dbReference type="OrthoDB" id="8612680at2"/>
<dbReference type="EC" id="4.1.1.5" evidence="4 9"/>
<dbReference type="GO" id="GO:0047605">
    <property type="term" value="F:acetolactate decarboxylase activity"/>
    <property type="evidence" value="ECO:0007669"/>
    <property type="project" value="UniProtKB-UniRule"/>
</dbReference>
<protein>
    <recommendedName>
        <fullName evidence="5 9">Alpha-acetolactate decarboxylase</fullName>
        <ecNumber evidence="4 9">4.1.1.5</ecNumber>
    </recommendedName>
</protein>
<dbReference type="CDD" id="cd17299">
    <property type="entry name" value="acetolactate_decarboxylase"/>
    <property type="match status" value="1"/>
</dbReference>
<evidence type="ECO:0000256" key="1">
    <source>
        <dbReference type="ARBA" id="ARBA00001784"/>
    </source>
</evidence>
<evidence type="ECO:0000256" key="7">
    <source>
        <dbReference type="ARBA" id="ARBA00023061"/>
    </source>
</evidence>
<dbReference type="Pfam" id="PF03306">
    <property type="entry name" value="AAL_decarboxy"/>
    <property type="match status" value="1"/>
</dbReference>
<keyword evidence="6 9" id="KW-0210">Decarboxylase</keyword>
<evidence type="ECO:0000256" key="4">
    <source>
        <dbReference type="ARBA" id="ARBA00013204"/>
    </source>
</evidence>
<sequence>MTTIYQHGTLAQLVARQMSGTITVAEMLEHGDTGIGTFEGLNGEAIFLNGEAYQADSTGKVHHITDKQTTLPFASIHFDQPEASQKLPFKKIKYSNLTQNLKDEQLFNVFSALKLHGEFAHVHVRIVTKQEKPYPSLLQVAEQQPEFKADNITGTLVGYYAPKVFGGPTAAGWHLHFLSDDLTFAGHVLDFEATDVDGTLEVFDNFLQHLPINNADFRSMNQDIAGLDKAIEASEGGKN</sequence>
<evidence type="ECO:0000313" key="10">
    <source>
        <dbReference type="EMBL" id="MQR25760.1"/>
    </source>
</evidence>
<name>A0A222YCT7_LEUME</name>
<dbReference type="RefSeq" id="WP_011679376.1">
    <property type="nucleotide sequence ID" value="NZ_AP017936.1"/>
</dbReference>
<evidence type="ECO:0000256" key="2">
    <source>
        <dbReference type="ARBA" id="ARBA00005170"/>
    </source>
</evidence>
<evidence type="ECO:0000256" key="9">
    <source>
        <dbReference type="PIRNR" id="PIRNR001332"/>
    </source>
</evidence>
<comment type="similarity">
    <text evidence="3 9">Belongs to the alpha-acetolactate decarboxylase family.</text>
</comment>
<keyword evidence="8 9" id="KW-0456">Lyase</keyword>
<dbReference type="GO" id="GO:0045151">
    <property type="term" value="P:acetoin biosynthetic process"/>
    <property type="evidence" value="ECO:0007669"/>
    <property type="project" value="UniProtKB-UniRule"/>
</dbReference>
<evidence type="ECO:0000256" key="3">
    <source>
        <dbReference type="ARBA" id="ARBA00007106"/>
    </source>
</evidence>
<reference evidence="10 11" key="1">
    <citation type="submission" date="2019-10" db="EMBL/GenBank/DDBJ databases">
        <title>WGS of Leuconostoc mesenteroides.</title>
        <authorList>
            <person name="Melo Bolivar J."/>
            <person name="Marino-Ramirez L."/>
            <person name="Villamil Diaz L.M."/>
        </authorList>
    </citation>
    <scope>NUCLEOTIDE SEQUENCE [LARGE SCALE GENOMIC DNA]</scope>
    <source>
        <strain evidence="10 11">M11</strain>
    </source>
</reference>
<comment type="pathway">
    <text evidence="2 9">Polyol metabolism; (R,R)-butane-2,3-diol biosynthesis; (R,R)-butane-2,3-diol from pyruvate: step 2/3.</text>
</comment>
<organism evidence="10 11">
    <name type="scientific">Leuconostoc mesenteroides</name>
    <dbReference type="NCBI Taxonomy" id="1245"/>
    <lineage>
        <taxon>Bacteria</taxon>
        <taxon>Bacillati</taxon>
        <taxon>Bacillota</taxon>
        <taxon>Bacilli</taxon>
        <taxon>Lactobacillales</taxon>
        <taxon>Lactobacillaceae</taxon>
        <taxon>Leuconostoc</taxon>
    </lineage>
</organism>
<dbReference type="OMA" id="YKPMLEA"/>
<keyword evidence="7 9" id="KW-0005">Acetoin biosynthesis</keyword>
<dbReference type="SUPFAM" id="SSF117856">
    <property type="entry name" value="AF0104/ALDC/Ptd012-like"/>
    <property type="match status" value="1"/>
</dbReference>
<dbReference type="STRING" id="1245.ARA02_02645"/>
<dbReference type="InterPro" id="IPR005128">
    <property type="entry name" value="Acetolactate_a_deCO2ase"/>
</dbReference>
<proteinExistence type="inferred from homology"/>
<evidence type="ECO:0000256" key="6">
    <source>
        <dbReference type="ARBA" id="ARBA00022793"/>
    </source>
</evidence>
<dbReference type="EMBL" id="WIPA01000001">
    <property type="protein sequence ID" value="MQR25760.1"/>
    <property type="molecule type" value="Genomic_DNA"/>
</dbReference>
<dbReference type="Gene3D" id="3.30.1330.80">
    <property type="entry name" value="Hypothetical protein, similar to alpha- acetolactate decarboxylase, domain 2"/>
    <property type="match status" value="2"/>
</dbReference>
<dbReference type="Proteomes" id="UP000469952">
    <property type="component" value="Unassembled WGS sequence"/>
</dbReference>
<gene>
    <name evidence="10" type="primary">budA</name>
    <name evidence="10" type="ORF">GFV13_00395</name>
</gene>
<dbReference type="PANTHER" id="PTHR35524:SF1">
    <property type="entry name" value="ALPHA-ACETOLACTATE DECARBOXYLASE"/>
    <property type="match status" value="1"/>
</dbReference>
<evidence type="ECO:0000256" key="5">
    <source>
        <dbReference type="ARBA" id="ARBA00020164"/>
    </source>
</evidence>
<accession>A0A222YCT7</accession>
<dbReference type="GeneID" id="29575968"/>
<dbReference type="UniPathway" id="UPA00626">
    <property type="reaction ID" value="UER00678"/>
</dbReference>
<dbReference type="PIRSF" id="PIRSF001332">
    <property type="entry name" value="Acetolac_decarb"/>
    <property type="match status" value="1"/>
</dbReference>